<organism evidence="1 2">
    <name type="scientific">Ancylostoma ceylanicum</name>
    <dbReference type="NCBI Taxonomy" id="53326"/>
    <lineage>
        <taxon>Eukaryota</taxon>
        <taxon>Metazoa</taxon>
        <taxon>Ecdysozoa</taxon>
        <taxon>Nematoda</taxon>
        <taxon>Chromadorea</taxon>
        <taxon>Rhabditida</taxon>
        <taxon>Rhabditina</taxon>
        <taxon>Rhabditomorpha</taxon>
        <taxon>Strongyloidea</taxon>
        <taxon>Ancylostomatidae</taxon>
        <taxon>Ancylostomatinae</taxon>
        <taxon>Ancylostoma</taxon>
    </lineage>
</organism>
<dbReference type="Proteomes" id="UP000024635">
    <property type="component" value="Unassembled WGS sequence"/>
</dbReference>
<gene>
    <name evidence="1" type="primary">Acey_s0221.g2581</name>
    <name evidence="1" type="synonym">Acey-fox-1</name>
    <name evidence="1" type="ORF">Y032_0221g2581</name>
</gene>
<proteinExistence type="predicted"/>
<dbReference type="EMBL" id="JARK01001557">
    <property type="protein sequence ID" value="EYB90378.1"/>
    <property type="molecule type" value="Genomic_DNA"/>
</dbReference>
<keyword evidence="2" id="KW-1185">Reference proteome</keyword>
<accession>A0A016SI41</accession>
<dbReference type="AlphaFoldDB" id="A0A016SI41"/>
<evidence type="ECO:0000313" key="1">
    <source>
        <dbReference type="EMBL" id="EYB90378.1"/>
    </source>
</evidence>
<sequence length="181" mass="19797">MLYAVSLGLSFLKHSRRDSRAADEANCVSRRCSTHFCPCQSVRNSFIIAMAELVSFDESMQALYQLTGTTGQSFQGQALGVGLIPGVSPALLQHFHAAQHPQLVAVSAANIQAQHGMVLSSGSSVMANQLESADKHKSTAQVILLITLHFWIKVSESDVVLLRRSLYPLNCIREDQDLVEE</sequence>
<comment type="caution">
    <text evidence="1">The sequence shown here is derived from an EMBL/GenBank/DDBJ whole genome shotgun (WGS) entry which is preliminary data.</text>
</comment>
<protein>
    <submittedName>
        <fullName evidence="1">Uncharacterized protein</fullName>
    </submittedName>
</protein>
<reference evidence="2" key="1">
    <citation type="journal article" date="2015" name="Nat. Genet.">
        <title>The genome and transcriptome of the zoonotic hookworm Ancylostoma ceylanicum identify infection-specific gene families.</title>
        <authorList>
            <person name="Schwarz E.M."/>
            <person name="Hu Y."/>
            <person name="Antoshechkin I."/>
            <person name="Miller M.M."/>
            <person name="Sternberg P.W."/>
            <person name="Aroian R.V."/>
        </authorList>
    </citation>
    <scope>NUCLEOTIDE SEQUENCE</scope>
    <source>
        <strain evidence="2">HY135</strain>
    </source>
</reference>
<dbReference type="OrthoDB" id="5382468at2759"/>
<name>A0A016SI41_9BILA</name>
<evidence type="ECO:0000313" key="2">
    <source>
        <dbReference type="Proteomes" id="UP000024635"/>
    </source>
</evidence>